<evidence type="ECO:0000313" key="1">
    <source>
        <dbReference type="EMBL" id="SUP52767.1"/>
    </source>
</evidence>
<dbReference type="AlphaFoldDB" id="A0A380NXV7"/>
<gene>
    <name evidence="1" type="ORF">NCTC13645_00669</name>
</gene>
<dbReference type="Proteomes" id="UP000254621">
    <property type="component" value="Unassembled WGS sequence"/>
</dbReference>
<evidence type="ECO:0000313" key="2">
    <source>
        <dbReference type="Proteomes" id="UP000254621"/>
    </source>
</evidence>
<keyword evidence="1" id="KW-0436">Ligase</keyword>
<dbReference type="Gene3D" id="3.30.56.10">
    <property type="match status" value="1"/>
</dbReference>
<dbReference type="GO" id="GO:0004812">
    <property type="term" value="F:aminoacyl-tRNA ligase activity"/>
    <property type="evidence" value="ECO:0007669"/>
    <property type="project" value="UniProtKB-KW"/>
</dbReference>
<accession>A0A380NXV7</accession>
<dbReference type="InterPro" id="IPR009061">
    <property type="entry name" value="DNA-bd_dom_put_sf"/>
</dbReference>
<keyword evidence="1" id="KW-0030">Aminoacyl-tRNA synthetase</keyword>
<reference evidence="1 2" key="1">
    <citation type="submission" date="2018-06" db="EMBL/GenBank/DDBJ databases">
        <authorList>
            <consortium name="Pathogen Informatics"/>
            <person name="Doyle S."/>
        </authorList>
    </citation>
    <scope>NUCLEOTIDE SEQUENCE [LARGE SCALE GENOMIC DNA]</scope>
    <source>
        <strain evidence="1 2">NCTC13645</strain>
    </source>
</reference>
<name>A0A380NXV7_WEIVI</name>
<proteinExistence type="predicted"/>
<organism evidence="1 2">
    <name type="scientific">Weissella viridescens</name>
    <name type="common">Lactobacillus viridescens</name>
    <dbReference type="NCBI Taxonomy" id="1629"/>
    <lineage>
        <taxon>Bacteria</taxon>
        <taxon>Bacillati</taxon>
        <taxon>Bacillota</taxon>
        <taxon>Bacilli</taxon>
        <taxon>Lactobacillales</taxon>
        <taxon>Lactobacillaceae</taxon>
        <taxon>Weissella</taxon>
    </lineage>
</organism>
<dbReference type="SUPFAM" id="SSF46955">
    <property type="entry name" value="Putative DNA-binding domain"/>
    <property type="match status" value="1"/>
</dbReference>
<dbReference type="EMBL" id="UHIV01000001">
    <property type="protein sequence ID" value="SUP52767.1"/>
    <property type="molecule type" value="Genomic_DNA"/>
</dbReference>
<protein>
    <submittedName>
        <fullName evidence="1">Phenylalanyl-tRNA synthetase subunit beta</fullName>
    </submittedName>
</protein>
<sequence>MKVSVNWLREYMPIALPANELAEKISRTAVEVEGQYRPQGNMKNVVIAKVCLLYHTLILIT</sequence>